<evidence type="ECO:0000256" key="1">
    <source>
        <dbReference type="ARBA" id="ARBA00022490"/>
    </source>
</evidence>
<dbReference type="AlphaFoldDB" id="A0A5J4YKB6"/>
<evidence type="ECO:0000256" key="3">
    <source>
        <dbReference type="ARBA" id="ARBA00022691"/>
    </source>
</evidence>
<keyword evidence="6" id="KW-1185">Reference proteome</keyword>
<comment type="caution">
    <text evidence="5">The sequence shown here is derived from an EMBL/GenBank/DDBJ whole genome shotgun (WGS) entry which is preliminary data.</text>
</comment>
<dbReference type="OrthoDB" id="1448at2759"/>
<dbReference type="EMBL" id="VRMN01000014">
    <property type="protein sequence ID" value="KAA8491330.1"/>
    <property type="molecule type" value="Genomic_DNA"/>
</dbReference>
<dbReference type="SUPFAM" id="SSF111337">
    <property type="entry name" value="QueA-like"/>
    <property type="match status" value="1"/>
</dbReference>
<evidence type="ECO:0000256" key="4">
    <source>
        <dbReference type="ARBA" id="ARBA00022785"/>
    </source>
</evidence>
<keyword evidence="5" id="KW-0413">Isomerase</keyword>
<gene>
    <name evidence="5" type="ORF">FVE85_7751</name>
</gene>
<sequence length="466" mass="52195">MRVTRACASLLRLAQSLRASDFAYELPEARIAQRPLSKRAESKLLVWKKPSAHIQHERFDAITRLAPERCVLVLNETKVVRARLQLRKYPYGGKAEVMLLRPHEPQCTIAEALDATRRAQWTCLINGHNIGKGARLLGEILNWGLPPRPLRLWASVVEKGYPSVVQFHWEPNKLRFQEFVEFFGAMPLPMYMKRDADPSDTSAYQTVYGNTPGSVAAPTAGLHFDKSLLERIEKERGASIVRVCLHVGAGTFLPVKADTLGGHRMHEEELHVTRGAIDTFLDAKVNKRPVLAVGTTAVRTLESLYWFGVRLLCEPDLVFLKDQMLVSQWDPYRLVDQDFDSDQSKVPKAEEALRAVASYMDKMNLSALSGETQLLIAPPYAFQMVDCMITNFHEPKSTLLLLVAAFTESPENWLPSKVLADGHGSELTGAAGLTQNLRGIYDAALNNGYRFLSYGDTSFLTQDAFP</sequence>
<evidence type="ECO:0000256" key="2">
    <source>
        <dbReference type="ARBA" id="ARBA00022679"/>
    </source>
</evidence>
<dbReference type="GO" id="GO:0051075">
    <property type="term" value="F:S-adenosylmethionine:tRNA ribosyltransferase-isomerase activity"/>
    <property type="evidence" value="ECO:0007669"/>
    <property type="project" value="TreeGrafter"/>
</dbReference>
<accession>A0A5J4YKB6</accession>
<dbReference type="InterPro" id="IPR042119">
    <property type="entry name" value="QueA_dom2"/>
</dbReference>
<dbReference type="PANTHER" id="PTHR30307">
    <property type="entry name" value="S-ADENOSYLMETHIONINE:TRNA RIBOSYLTRANSFERASE-ISOMERASE"/>
    <property type="match status" value="1"/>
</dbReference>
<dbReference type="InterPro" id="IPR036100">
    <property type="entry name" value="QueA_sf"/>
</dbReference>
<name>A0A5J4YKB6_PORPP</name>
<proteinExistence type="predicted"/>
<dbReference type="PANTHER" id="PTHR30307:SF0">
    <property type="entry name" value="S-ADENOSYLMETHIONINE:TRNA RIBOSYLTRANSFERASE-ISOMERASE"/>
    <property type="match status" value="1"/>
</dbReference>
<keyword evidence="3" id="KW-0949">S-adenosyl-L-methionine</keyword>
<organism evidence="5 6">
    <name type="scientific">Porphyridium purpureum</name>
    <name type="common">Red alga</name>
    <name type="synonym">Porphyridium cruentum</name>
    <dbReference type="NCBI Taxonomy" id="35688"/>
    <lineage>
        <taxon>Eukaryota</taxon>
        <taxon>Rhodophyta</taxon>
        <taxon>Bangiophyceae</taxon>
        <taxon>Porphyridiales</taxon>
        <taxon>Porphyridiaceae</taxon>
        <taxon>Porphyridium</taxon>
    </lineage>
</organism>
<dbReference type="OMA" id="YSYGDGM"/>
<dbReference type="InterPro" id="IPR003699">
    <property type="entry name" value="QueA"/>
</dbReference>
<dbReference type="Gene3D" id="3.40.1780.10">
    <property type="entry name" value="QueA-like"/>
    <property type="match status" value="2"/>
</dbReference>
<keyword evidence="2 5" id="KW-0808">Transferase</keyword>
<dbReference type="Proteomes" id="UP000324585">
    <property type="component" value="Unassembled WGS sequence"/>
</dbReference>
<dbReference type="InterPro" id="IPR042118">
    <property type="entry name" value="QueA_dom1"/>
</dbReference>
<keyword evidence="1" id="KW-0963">Cytoplasm</keyword>
<evidence type="ECO:0000313" key="5">
    <source>
        <dbReference type="EMBL" id="KAA8491330.1"/>
    </source>
</evidence>
<dbReference type="GO" id="GO:0008616">
    <property type="term" value="P:tRNA queuosine(34) biosynthetic process"/>
    <property type="evidence" value="ECO:0007669"/>
    <property type="project" value="UniProtKB-KW"/>
</dbReference>
<evidence type="ECO:0000313" key="6">
    <source>
        <dbReference type="Proteomes" id="UP000324585"/>
    </source>
</evidence>
<reference evidence="6" key="1">
    <citation type="journal article" date="2019" name="Nat. Commun.">
        <title>Expansion of phycobilisome linker gene families in mesophilic red algae.</title>
        <authorList>
            <person name="Lee J."/>
            <person name="Kim D."/>
            <person name="Bhattacharya D."/>
            <person name="Yoon H.S."/>
        </authorList>
    </citation>
    <scope>NUCLEOTIDE SEQUENCE [LARGE SCALE GENOMIC DNA]</scope>
    <source>
        <strain evidence="6">CCMP 1328</strain>
    </source>
</reference>
<dbReference type="Pfam" id="PF02547">
    <property type="entry name" value="Queuosine_synth"/>
    <property type="match status" value="2"/>
</dbReference>
<keyword evidence="4" id="KW-0671">Queuosine biosynthesis</keyword>
<dbReference type="Gene3D" id="2.40.10.240">
    <property type="entry name" value="QueA-like"/>
    <property type="match status" value="1"/>
</dbReference>
<protein>
    <submittedName>
        <fullName evidence="5">S-adenosylmethionine:tRNA ribosyltransferase-isomerase</fullName>
    </submittedName>
</protein>